<accession>A0A2N9AXJ8</accession>
<dbReference type="SUPFAM" id="SSF109604">
    <property type="entry name" value="HD-domain/PDEase-like"/>
    <property type="match status" value="1"/>
</dbReference>
<dbReference type="InterPro" id="IPR052020">
    <property type="entry name" value="Cyclic_di-GMP/3'3'-cGAMP_PDE"/>
</dbReference>
<dbReference type="Gene3D" id="1.10.3210.10">
    <property type="entry name" value="Hypothetical protein af1432"/>
    <property type="match status" value="1"/>
</dbReference>
<proteinExistence type="predicted"/>
<protein>
    <submittedName>
        <fullName evidence="2">HD-GYP domain-like protein</fullName>
    </submittedName>
</protein>
<dbReference type="InterPro" id="IPR037522">
    <property type="entry name" value="HD_GYP_dom"/>
</dbReference>
<dbReference type="PROSITE" id="PS51832">
    <property type="entry name" value="HD_GYP"/>
    <property type="match status" value="1"/>
</dbReference>
<sequence length="67" mass="7370">MAGVFDALTTERPYKQAWSPERARQHLIESAGAHFDPAVVTAFLSRWPQVEADLHLRTANQAVPAAA</sequence>
<feature type="domain" description="HD-GYP" evidence="1">
    <location>
        <begin position="1"/>
        <end position="59"/>
    </location>
</feature>
<organism evidence="2 3">
    <name type="scientific">Methylorubrum extorquens</name>
    <name type="common">Methylobacterium dichloromethanicum</name>
    <name type="synonym">Methylobacterium extorquens</name>
    <dbReference type="NCBI Taxonomy" id="408"/>
    <lineage>
        <taxon>Bacteria</taxon>
        <taxon>Pseudomonadati</taxon>
        <taxon>Pseudomonadota</taxon>
        <taxon>Alphaproteobacteria</taxon>
        <taxon>Hyphomicrobiales</taxon>
        <taxon>Methylobacteriaceae</taxon>
        <taxon>Methylorubrum</taxon>
    </lineage>
</organism>
<dbReference type="Proteomes" id="UP000233769">
    <property type="component" value="Chromosome tk0001"/>
</dbReference>
<evidence type="ECO:0000259" key="1">
    <source>
        <dbReference type="PROSITE" id="PS51832"/>
    </source>
</evidence>
<dbReference type="PANTHER" id="PTHR45228:SF1">
    <property type="entry name" value="CYCLIC DI-GMP PHOSPHODIESTERASE TM_0186"/>
    <property type="match status" value="1"/>
</dbReference>
<name>A0A2N9AXJ8_METEX</name>
<reference evidence="3" key="1">
    <citation type="submission" date="2017-10" db="EMBL/GenBank/DDBJ databases">
        <authorList>
            <person name="Regsiter A."/>
            <person name="William W."/>
        </authorList>
    </citation>
    <scope>NUCLEOTIDE SEQUENCE [LARGE SCALE GENOMIC DNA]</scope>
</reference>
<gene>
    <name evidence="2" type="ORF">TK0001_5480</name>
</gene>
<dbReference type="EMBL" id="LT962688">
    <property type="protein sequence ID" value="SOR32046.1"/>
    <property type="molecule type" value="Genomic_DNA"/>
</dbReference>
<dbReference type="PANTHER" id="PTHR45228">
    <property type="entry name" value="CYCLIC DI-GMP PHOSPHODIESTERASE TM_0186-RELATED"/>
    <property type="match status" value="1"/>
</dbReference>
<evidence type="ECO:0000313" key="2">
    <source>
        <dbReference type="EMBL" id="SOR32046.1"/>
    </source>
</evidence>
<dbReference type="AlphaFoldDB" id="A0A2N9AXJ8"/>
<evidence type="ECO:0000313" key="3">
    <source>
        <dbReference type="Proteomes" id="UP000233769"/>
    </source>
</evidence>